<proteinExistence type="inferred from homology"/>
<feature type="DNA-binding region" description="OmpR/PhoB-type" evidence="6">
    <location>
        <begin position="1"/>
        <end position="89"/>
    </location>
</feature>
<dbReference type="InterPro" id="IPR011990">
    <property type="entry name" value="TPR-like_helical_dom_sf"/>
</dbReference>
<sequence>MQVRLLGPVEVRRDGVCPRLGGPLQRSLLAVLTLHANRAVSRSRLTFALWGDDPPMSVEAQLHQRVSRLRAVVGRKSIVRSVAGYVLTIEPTAVDVEMFDLAVGKAREAMIRGEAEEARRGLDEALRLWRGPALGGVAEHFARVEGPAVEERRLAAVELRAEAGLELGRHAELLGELKTLVAEHPLRERPRGHLMLALHRCGRTAEALEVYREGRDHLVHELGVEPGAGLRATHAAILADTQMEPPVAGIQTEGPRSNVAPLPCGCPSQAPAQLPPDIADFTGRTAEAHAVTSALSRSGTGVDAMPVMVISGPGGVGKTALAIHAGHQLAGAFPGGQLYANLHASESARADPPHVLAQFLSALGTPRTSLPDSHEGLTALFRSVTAQRHMLIVLDDAADEAQVRSLLPGNPNCAVLITSRVRLTGLEGARRIDVDVFDPEDAGAFLGRVEGRRRTAADPEASAELIRLCGCLPLAIRIAGAKLAARPHWDLRQFATLLSDERRRLDELVAGDLELRASLALSYGTLSQEARAACHMLARLPVPEFTAVTCAELMGVPMRVGERVTEQLLDAWLIKVSRVSPTGQTRYRFAELVRAYAREQFPGEQAPVESVSHRDGGHSRARESAPYHPLAGVGMIATP</sequence>
<accession>A0A5N8VX62</accession>
<dbReference type="InterPro" id="IPR016032">
    <property type="entry name" value="Sig_transdc_resp-reg_C-effctor"/>
</dbReference>
<evidence type="ECO:0000256" key="2">
    <source>
        <dbReference type="ARBA" id="ARBA00023012"/>
    </source>
</evidence>
<evidence type="ECO:0000256" key="6">
    <source>
        <dbReference type="PROSITE-ProRule" id="PRU01091"/>
    </source>
</evidence>
<dbReference type="InterPro" id="IPR036388">
    <property type="entry name" value="WH-like_DNA-bd_sf"/>
</dbReference>
<dbReference type="Gene3D" id="1.10.10.10">
    <property type="entry name" value="Winged helix-like DNA-binding domain superfamily/Winged helix DNA-binding domain"/>
    <property type="match status" value="1"/>
</dbReference>
<evidence type="ECO:0000256" key="5">
    <source>
        <dbReference type="ARBA" id="ARBA00023163"/>
    </source>
</evidence>
<keyword evidence="5" id="KW-0804">Transcription</keyword>
<dbReference type="GO" id="GO:0006355">
    <property type="term" value="P:regulation of DNA-templated transcription"/>
    <property type="evidence" value="ECO:0007669"/>
    <property type="project" value="InterPro"/>
</dbReference>
<dbReference type="AlphaFoldDB" id="A0A5N8VX62"/>
<dbReference type="Pfam" id="PF00486">
    <property type="entry name" value="Trans_reg_C"/>
    <property type="match status" value="1"/>
</dbReference>
<dbReference type="RefSeq" id="WP_152779415.1">
    <property type="nucleotide sequence ID" value="NZ_BAABEQ010000014.1"/>
</dbReference>
<dbReference type="GO" id="GO:0000160">
    <property type="term" value="P:phosphorelay signal transduction system"/>
    <property type="evidence" value="ECO:0007669"/>
    <property type="project" value="UniProtKB-KW"/>
</dbReference>
<dbReference type="EMBL" id="VJZE01000003">
    <property type="protein sequence ID" value="MPY38638.1"/>
    <property type="molecule type" value="Genomic_DNA"/>
</dbReference>
<dbReference type="Pfam" id="PF03704">
    <property type="entry name" value="BTAD"/>
    <property type="match status" value="1"/>
</dbReference>
<comment type="caution">
    <text evidence="9">The sequence shown here is derived from an EMBL/GenBank/DDBJ whole genome shotgun (WGS) entry which is preliminary data.</text>
</comment>
<dbReference type="InterPro" id="IPR041664">
    <property type="entry name" value="AAA_16"/>
</dbReference>
<dbReference type="Gene3D" id="3.40.50.300">
    <property type="entry name" value="P-loop containing nucleotide triphosphate hydrolases"/>
    <property type="match status" value="1"/>
</dbReference>
<feature type="region of interest" description="Disordered" evidence="7">
    <location>
        <begin position="604"/>
        <end position="624"/>
    </location>
</feature>
<dbReference type="SUPFAM" id="SSF52540">
    <property type="entry name" value="P-loop containing nucleoside triphosphate hydrolases"/>
    <property type="match status" value="1"/>
</dbReference>
<dbReference type="InterPro" id="IPR051677">
    <property type="entry name" value="AfsR-DnrI-RedD_regulator"/>
</dbReference>
<dbReference type="InterPro" id="IPR005158">
    <property type="entry name" value="BTAD"/>
</dbReference>
<dbReference type="InterPro" id="IPR001867">
    <property type="entry name" value="OmpR/PhoB-type_DNA-bd"/>
</dbReference>
<dbReference type="SUPFAM" id="SSF46894">
    <property type="entry name" value="C-terminal effector domain of the bipartite response regulators"/>
    <property type="match status" value="1"/>
</dbReference>
<gene>
    <name evidence="9" type="ORF">FNH04_01275</name>
</gene>
<dbReference type="Proteomes" id="UP000326979">
    <property type="component" value="Unassembled WGS sequence"/>
</dbReference>
<evidence type="ECO:0000256" key="4">
    <source>
        <dbReference type="ARBA" id="ARBA00023125"/>
    </source>
</evidence>
<dbReference type="PANTHER" id="PTHR35807">
    <property type="entry name" value="TRANSCRIPTIONAL REGULATOR REDD-RELATED"/>
    <property type="match status" value="1"/>
</dbReference>
<keyword evidence="2" id="KW-0902">Two-component regulatory system</keyword>
<dbReference type="SMART" id="SM01043">
    <property type="entry name" value="BTAD"/>
    <property type="match status" value="1"/>
</dbReference>
<dbReference type="PRINTS" id="PR00364">
    <property type="entry name" value="DISEASERSIST"/>
</dbReference>
<dbReference type="CDD" id="cd15831">
    <property type="entry name" value="BTAD"/>
    <property type="match status" value="1"/>
</dbReference>
<dbReference type="SUPFAM" id="SSF48452">
    <property type="entry name" value="TPR-like"/>
    <property type="match status" value="1"/>
</dbReference>
<dbReference type="GO" id="GO:0043531">
    <property type="term" value="F:ADP binding"/>
    <property type="evidence" value="ECO:0007669"/>
    <property type="project" value="InterPro"/>
</dbReference>
<evidence type="ECO:0000313" key="10">
    <source>
        <dbReference type="Proteomes" id="UP000326979"/>
    </source>
</evidence>
<keyword evidence="4 6" id="KW-0238">DNA-binding</keyword>
<reference evidence="9 10" key="1">
    <citation type="submission" date="2019-07" db="EMBL/GenBank/DDBJ databases">
        <title>New species of Amycolatopsis and Streptomyces.</title>
        <authorList>
            <person name="Duangmal K."/>
            <person name="Teo W.F.A."/>
            <person name="Lipun K."/>
        </authorList>
    </citation>
    <scope>NUCLEOTIDE SEQUENCE [LARGE SCALE GENOMIC DNA]</scope>
    <source>
        <strain evidence="9 10">TISTR 2346</strain>
    </source>
</reference>
<dbReference type="PROSITE" id="PS51755">
    <property type="entry name" value="OMPR_PHOB"/>
    <property type="match status" value="1"/>
</dbReference>
<evidence type="ECO:0000256" key="1">
    <source>
        <dbReference type="ARBA" id="ARBA00005820"/>
    </source>
</evidence>
<evidence type="ECO:0000256" key="3">
    <source>
        <dbReference type="ARBA" id="ARBA00023015"/>
    </source>
</evidence>
<comment type="similarity">
    <text evidence="1">Belongs to the AfsR/DnrI/RedD regulatory family.</text>
</comment>
<name>A0A5N8VX62_9ACTN</name>
<feature type="domain" description="OmpR/PhoB-type" evidence="8">
    <location>
        <begin position="1"/>
        <end position="89"/>
    </location>
</feature>
<dbReference type="Pfam" id="PF13191">
    <property type="entry name" value="AAA_16"/>
    <property type="match status" value="1"/>
</dbReference>
<feature type="compositionally biased region" description="Basic and acidic residues" evidence="7">
    <location>
        <begin position="611"/>
        <end position="624"/>
    </location>
</feature>
<keyword evidence="3" id="KW-0805">Transcription regulation</keyword>
<dbReference type="OrthoDB" id="5521887at2"/>
<dbReference type="Gene3D" id="1.25.40.10">
    <property type="entry name" value="Tetratricopeptide repeat domain"/>
    <property type="match status" value="1"/>
</dbReference>
<protein>
    <recommendedName>
        <fullName evidence="8">OmpR/PhoB-type domain-containing protein</fullName>
    </recommendedName>
</protein>
<evidence type="ECO:0000313" key="9">
    <source>
        <dbReference type="EMBL" id="MPY38638.1"/>
    </source>
</evidence>
<evidence type="ECO:0000256" key="7">
    <source>
        <dbReference type="SAM" id="MobiDB-lite"/>
    </source>
</evidence>
<dbReference type="SMART" id="SM00862">
    <property type="entry name" value="Trans_reg_C"/>
    <property type="match status" value="1"/>
</dbReference>
<keyword evidence="10" id="KW-1185">Reference proteome</keyword>
<dbReference type="InterPro" id="IPR027417">
    <property type="entry name" value="P-loop_NTPase"/>
</dbReference>
<dbReference type="GO" id="GO:0003677">
    <property type="term" value="F:DNA binding"/>
    <property type="evidence" value="ECO:0007669"/>
    <property type="project" value="UniProtKB-UniRule"/>
</dbReference>
<dbReference type="PANTHER" id="PTHR35807:SF1">
    <property type="entry name" value="TRANSCRIPTIONAL REGULATOR REDD"/>
    <property type="match status" value="1"/>
</dbReference>
<organism evidence="9 10">
    <name type="scientific">Streptomyces phyllanthi</name>
    <dbReference type="NCBI Taxonomy" id="1803180"/>
    <lineage>
        <taxon>Bacteria</taxon>
        <taxon>Bacillati</taxon>
        <taxon>Actinomycetota</taxon>
        <taxon>Actinomycetes</taxon>
        <taxon>Kitasatosporales</taxon>
        <taxon>Streptomycetaceae</taxon>
        <taxon>Streptomyces</taxon>
    </lineage>
</organism>
<evidence type="ECO:0000259" key="8">
    <source>
        <dbReference type="PROSITE" id="PS51755"/>
    </source>
</evidence>